<dbReference type="AlphaFoldDB" id="A0AAN4VY16"/>
<gene>
    <name evidence="2" type="ORF">PEDI_26660</name>
</gene>
<dbReference type="PANTHER" id="PTHR48079:SF6">
    <property type="entry name" value="NAD(P)-BINDING DOMAIN-CONTAINING PROTEIN-RELATED"/>
    <property type="match status" value="1"/>
</dbReference>
<name>A0AAN4VY16_9BACT</name>
<dbReference type="GO" id="GO:0004029">
    <property type="term" value="F:aldehyde dehydrogenase (NAD+) activity"/>
    <property type="evidence" value="ECO:0007669"/>
    <property type="project" value="TreeGrafter"/>
</dbReference>
<dbReference type="Gene3D" id="3.40.50.720">
    <property type="entry name" value="NAD(P)-binding Rossmann-like Domain"/>
    <property type="match status" value="1"/>
</dbReference>
<protein>
    <submittedName>
        <fullName evidence="2">NAD-dependent epimerase</fullName>
    </submittedName>
</protein>
<dbReference type="EMBL" id="BQKE01000001">
    <property type="protein sequence ID" value="GJM62114.1"/>
    <property type="molecule type" value="Genomic_DNA"/>
</dbReference>
<dbReference type="InterPro" id="IPR001509">
    <property type="entry name" value="Epimerase_deHydtase"/>
</dbReference>
<dbReference type="Pfam" id="PF01370">
    <property type="entry name" value="Epimerase"/>
    <property type="match status" value="1"/>
</dbReference>
<accession>A0AAN4VY16</accession>
<evidence type="ECO:0000313" key="2">
    <source>
        <dbReference type="EMBL" id="GJM62114.1"/>
    </source>
</evidence>
<dbReference type="GO" id="GO:0005737">
    <property type="term" value="C:cytoplasm"/>
    <property type="evidence" value="ECO:0007669"/>
    <property type="project" value="TreeGrafter"/>
</dbReference>
<sequence>MVFVTGATGFIGSYICRSLLLHGHQLRCLKRAQSNMKLLEDVAHLIEWVEGDLMDLLWLEQQLEGVDKIVHAAAMVSFGDEDPSEMYHTNIQGTHQLVNLALEKQIKQFVHISSIAAIGNAPEGEITDESHHWEEKSDGSSAYALSKQRAEMEVWRGVYEGLNAVIVNPSVVLGPCPANQSSGKLLAYLKEGNRFYTEGTISLVDVRDVAEVVRLLMEKEILGERFILSAASKGYQEFFKEVRQRWGLTMSLKKIGKKRLTSLRAIEKLIGLISGRQAKISKDMIRQVGESNYYSSDKVMDFLDFQFRPLAETLDWTCQSFDT</sequence>
<dbReference type="InterPro" id="IPR036291">
    <property type="entry name" value="NAD(P)-bd_dom_sf"/>
</dbReference>
<evidence type="ECO:0000313" key="3">
    <source>
        <dbReference type="Proteomes" id="UP001310022"/>
    </source>
</evidence>
<organism evidence="2 3">
    <name type="scientific">Persicobacter diffluens</name>
    <dbReference type="NCBI Taxonomy" id="981"/>
    <lineage>
        <taxon>Bacteria</taxon>
        <taxon>Pseudomonadati</taxon>
        <taxon>Bacteroidota</taxon>
        <taxon>Cytophagia</taxon>
        <taxon>Cytophagales</taxon>
        <taxon>Persicobacteraceae</taxon>
        <taxon>Persicobacter</taxon>
    </lineage>
</organism>
<proteinExistence type="predicted"/>
<dbReference type="InterPro" id="IPR051783">
    <property type="entry name" value="NAD(P)-dependent_oxidoreduct"/>
</dbReference>
<reference evidence="2 3" key="1">
    <citation type="submission" date="2021-12" db="EMBL/GenBank/DDBJ databases">
        <title>Genome sequencing of bacteria with rrn-lacking chromosome and rrn-plasmid.</title>
        <authorList>
            <person name="Anda M."/>
            <person name="Iwasaki W."/>
        </authorList>
    </citation>
    <scope>NUCLEOTIDE SEQUENCE [LARGE SCALE GENOMIC DNA]</scope>
    <source>
        <strain evidence="2 3">NBRC 15940</strain>
    </source>
</reference>
<keyword evidence="3" id="KW-1185">Reference proteome</keyword>
<dbReference type="SUPFAM" id="SSF51735">
    <property type="entry name" value="NAD(P)-binding Rossmann-fold domains"/>
    <property type="match status" value="1"/>
</dbReference>
<dbReference type="Proteomes" id="UP001310022">
    <property type="component" value="Unassembled WGS sequence"/>
</dbReference>
<dbReference type="PANTHER" id="PTHR48079">
    <property type="entry name" value="PROTEIN YEEZ"/>
    <property type="match status" value="1"/>
</dbReference>
<feature type="domain" description="NAD-dependent epimerase/dehydratase" evidence="1">
    <location>
        <begin position="2"/>
        <end position="219"/>
    </location>
</feature>
<evidence type="ECO:0000259" key="1">
    <source>
        <dbReference type="Pfam" id="PF01370"/>
    </source>
</evidence>
<dbReference type="RefSeq" id="WP_338237476.1">
    <property type="nucleotide sequence ID" value="NZ_BQKE01000001.1"/>
</dbReference>
<comment type="caution">
    <text evidence="2">The sequence shown here is derived from an EMBL/GenBank/DDBJ whole genome shotgun (WGS) entry which is preliminary data.</text>
</comment>